<accession>A0ABV8LY24</accession>
<dbReference type="EMBL" id="JBHSAY010000020">
    <property type="protein sequence ID" value="MFC4135278.1"/>
    <property type="molecule type" value="Genomic_DNA"/>
</dbReference>
<gene>
    <name evidence="2" type="ORF">ACFOZ4_32100</name>
</gene>
<keyword evidence="1" id="KW-0472">Membrane</keyword>
<keyword evidence="1" id="KW-0812">Transmembrane</keyword>
<feature type="transmembrane region" description="Helical" evidence="1">
    <location>
        <begin position="179"/>
        <end position="202"/>
    </location>
</feature>
<feature type="transmembrane region" description="Helical" evidence="1">
    <location>
        <begin position="63"/>
        <end position="88"/>
    </location>
</feature>
<evidence type="ECO:0000256" key="1">
    <source>
        <dbReference type="SAM" id="Phobius"/>
    </source>
</evidence>
<evidence type="ECO:0008006" key="4">
    <source>
        <dbReference type="Google" id="ProtNLM"/>
    </source>
</evidence>
<protein>
    <recommendedName>
        <fullName evidence="4">ABC-2 type transport system permease protein</fullName>
    </recommendedName>
</protein>
<organism evidence="2 3">
    <name type="scientific">Hamadaea flava</name>
    <dbReference type="NCBI Taxonomy" id="1742688"/>
    <lineage>
        <taxon>Bacteria</taxon>
        <taxon>Bacillati</taxon>
        <taxon>Actinomycetota</taxon>
        <taxon>Actinomycetes</taxon>
        <taxon>Micromonosporales</taxon>
        <taxon>Micromonosporaceae</taxon>
        <taxon>Hamadaea</taxon>
    </lineage>
</organism>
<feature type="transmembrane region" description="Helical" evidence="1">
    <location>
        <begin position="108"/>
        <end position="127"/>
    </location>
</feature>
<keyword evidence="3" id="KW-1185">Reference proteome</keyword>
<dbReference type="RefSeq" id="WP_253763152.1">
    <property type="nucleotide sequence ID" value="NZ_JAMZDZ010000001.1"/>
</dbReference>
<feature type="transmembrane region" description="Helical" evidence="1">
    <location>
        <begin position="222"/>
        <end position="243"/>
    </location>
</feature>
<keyword evidence="1" id="KW-1133">Transmembrane helix</keyword>
<feature type="transmembrane region" description="Helical" evidence="1">
    <location>
        <begin position="147"/>
        <end position="172"/>
    </location>
</feature>
<evidence type="ECO:0000313" key="2">
    <source>
        <dbReference type="EMBL" id="MFC4135278.1"/>
    </source>
</evidence>
<evidence type="ECO:0000313" key="3">
    <source>
        <dbReference type="Proteomes" id="UP001595816"/>
    </source>
</evidence>
<dbReference type="Proteomes" id="UP001595816">
    <property type="component" value="Unassembled WGS sequence"/>
</dbReference>
<comment type="caution">
    <text evidence="2">The sequence shown here is derived from an EMBL/GenBank/DDBJ whole genome shotgun (WGS) entry which is preliminary data.</text>
</comment>
<name>A0ABV8LY24_9ACTN</name>
<proteinExistence type="predicted"/>
<reference evidence="3" key="1">
    <citation type="journal article" date="2019" name="Int. J. Syst. Evol. Microbiol.">
        <title>The Global Catalogue of Microorganisms (GCM) 10K type strain sequencing project: providing services to taxonomists for standard genome sequencing and annotation.</title>
        <authorList>
            <consortium name="The Broad Institute Genomics Platform"/>
            <consortium name="The Broad Institute Genome Sequencing Center for Infectious Disease"/>
            <person name="Wu L."/>
            <person name="Ma J."/>
        </authorList>
    </citation>
    <scope>NUCLEOTIDE SEQUENCE [LARGE SCALE GENOMIC DNA]</scope>
    <source>
        <strain evidence="3">CGMCC 4.7289</strain>
    </source>
</reference>
<sequence length="249" mass="25613">MTLWRLEWLRLARTRRLLTILAVYAFFGLTGPLTARYVGEILRAVGTEGVQVTFPEPTPADGIAQFVGNASQIGLLVVTMVAASALAFDARREMSVFLRTRLTSVRPVVLTAYAVNAAAAVGGFALGTACAWYETAVLIGAPPAGSMLIGVAYGSVFLAFAVALVALVAALVRGVLPTAGVALVLLLLTGVAGGLAGISRWLPTGLLTALADLTAGRPATDFLPGLVITVVLTAAALGGAVLLGDRREV</sequence>